<dbReference type="InterPro" id="IPR010559">
    <property type="entry name" value="Sig_transdc_His_kin_internal"/>
</dbReference>
<proteinExistence type="predicted"/>
<comment type="catalytic activity">
    <reaction evidence="1">
        <text>ATP + protein L-histidine = ADP + protein N-phospho-L-histidine.</text>
        <dbReference type="EC" id="2.7.13.3"/>
    </reaction>
</comment>
<dbReference type="PANTHER" id="PTHR34220:SF9">
    <property type="entry name" value="SIGNAL TRANSDUCTION HISTIDINE KINASE INTERNAL REGION DOMAIN-CONTAINING PROTEIN"/>
    <property type="match status" value="1"/>
</dbReference>
<feature type="transmembrane region" description="Helical" evidence="5">
    <location>
        <begin position="74"/>
        <end position="99"/>
    </location>
</feature>
<keyword evidence="3" id="KW-0808">Transferase</keyword>
<feature type="transmembrane region" description="Helical" evidence="5">
    <location>
        <begin position="106"/>
        <end position="128"/>
    </location>
</feature>
<feature type="domain" description="Histidine kinase" evidence="6">
    <location>
        <begin position="295"/>
        <end position="383"/>
    </location>
</feature>
<evidence type="ECO:0000256" key="5">
    <source>
        <dbReference type="SAM" id="Phobius"/>
    </source>
</evidence>
<evidence type="ECO:0000259" key="7">
    <source>
        <dbReference type="PROSITE" id="PS50926"/>
    </source>
</evidence>
<dbReference type="PROSITE" id="PS50109">
    <property type="entry name" value="HIS_KIN"/>
    <property type="match status" value="1"/>
</dbReference>
<protein>
    <recommendedName>
        <fullName evidence="2">histidine kinase</fullName>
        <ecNumber evidence="2">2.7.13.3</ecNumber>
    </recommendedName>
</protein>
<dbReference type="EMBL" id="CP053069">
    <property type="protein sequence ID" value="QJR12996.1"/>
    <property type="molecule type" value="Genomic_DNA"/>
</dbReference>
<dbReference type="PRINTS" id="PR00344">
    <property type="entry name" value="BCTRLSENSOR"/>
</dbReference>
<dbReference type="InterPro" id="IPR002792">
    <property type="entry name" value="TRAM_dom"/>
</dbReference>
<feature type="transmembrane region" description="Helical" evidence="5">
    <location>
        <begin position="47"/>
        <end position="68"/>
    </location>
</feature>
<dbReference type="GO" id="GO:0000155">
    <property type="term" value="F:phosphorelay sensor kinase activity"/>
    <property type="evidence" value="ECO:0007669"/>
    <property type="project" value="InterPro"/>
</dbReference>
<dbReference type="PROSITE" id="PS50926">
    <property type="entry name" value="TRAM"/>
    <property type="match status" value="1"/>
</dbReference>
<organism evidence="8 9">
    <name type="scientific">Usitatibacter rugosus</name>
    <dbReference type="NCBI Taxonomy" id="2732067"/>
    <lineage>
        <taxon>Bacteria</taxon>
        <taxon>Pseudomonadati</taxon>
        <taxon>Pseudomonadota</taxon>
        <taxon>Betaproteobacteria</taxon>
        <taxon>Nitrosomonadales</taxon>
        <taxon>Usitatibacteraceae</taxon>
        <taxon>Usitatibacter</taxon>
    </lineage>
</organism>
<dbReference type="AlphaFoldDB" id="A0A6M4H0G5"/>
<dbReference type="InterPro" id="IPR005467">
    <property type="entry name" value="His_kinase_dom"/>
</dbReference>
<keyword evidence="4" id="KW-0175">Coiled coil</keyword>
<dbReference type="Gene3D" id="3.30.565.10">
    <property type="entry name" value="Histidine kinase-like ATPase, C-terminal domain"/>
    <property type="match status" value="1"/>
</dbReference>
<keyword evidence="9" id="KW-1185">Reference proteome</keyword>
<keyword evidence="5" id="KW-1133">Transmembrane helix</keyword>
<evidence type="ECO:0000256" key="4">
    <source>
        <dbReference type="SAM" id="Coils"/>
    </source>
</evidence>
<dbReference type="InterPro" id="IPR050640">
    <property type="entry name" value="Bact_2-comp_sensor_kinase"/>
</dbReference>
<evidence type="ECO:0000313" key="9">
    <source>
        <dbReference type="Proteomes" id="UP000501534"/>
    </source>
</evidence>
<dbReference type="Proteomes" id="UP000501534">
    <property type="component" value="Chromosome"/>
</dbReference>
<dbReference type="InterPro" id="IPR036890">
    <property type="entry name" value="HATPase_C_sf"/>
</dbReference>
<dbReference type="RefSeq" id="WP_171095690.1">
    <property type="nucleotide sequence ID" value="NZ_CP053069.1"/>
</dbReference>
<dbReference type="GO" id="GO:0016020">
    <property type="term" value="C:membrane"/>
    <property type="evidence" value="ECO:0007669"/>
    <property type="project" value="InterPro"/>
</dbReference>
<keyword evidence="5" id="KW-0812">Transmembrane</keyword>
<dbReference type="Pfam" id="PF06580">
    <property type="entry name" value="His_kinase"/>
    <property type="match status" value="1"/>
</dbReference>
<dbReference type="EC" id="2.7.13.3" evidence="2"/>
<evidence type="ECO:0000259" key="6">
    <source>
        <dbReference type="PROSITE" id="PS50109"/>
    </source>
</evidence>
<dbReference type="InterPro" id="IPR003594">
    <property type="entry name" value="HATPase_dom"/>
</dbReference>
<evidence type="ECO:0000313" key="8">
    <source>
        <dbReference type="EMBL" id="QJR12996.1"/>
    </source>
</evidence>
<reference evidence="8 9" key="1">
    <citation type="submission" date="2020-04" db="EMBL/GenBank/DDBJ databases">
        <title>Usitatibacter rugosus gen. nov., sp. nov. and Usitatibacter palustris sp. nov., novel members of Usitatibacteraceae fam. nov. within the order Nitrosomonadales isolated from soil.</title>
        <authorList>
            <person name="Huber K.J."/>
            <person name="Neumann-Schaal M."/>
            <person name="Geppert A."/>
            <person name="Luckner M."/>
            <person name="Wanner G."/>
            <person name="Overmann J."/>
        </authorList>
    </citation>
    <scope>NUCLEOTIDE SEQUENCE [LARGE SCALE GENOMIC DNA]</scope>
    <source>
        <strain evidence="8 9">0125_3</strain>
    </source>
</reference>
<dbReference type="Pfam" id="PF02518">
    <property type="entry name" value="HATPase_c"/>
    <property type="match status" value="1"/>
</dbReference>
<dbReference type="KEGG" id="uru:DSM104443_04090"/>
<evidence type="ECO:0000256" key="1">
    <source>
        <dbReference type="ARBA" id="ARBA00000085"/>
    </source>
</evidence>
<name>A0A6M4H0G5_9PROT</name>
<evidence type="ECO:0000256" key="3">
    <source>
        <dbReference type="ARBA" id="ARBA00022679"/>
    </source>
</evidence>
<dbReference type="InterPro" id="IPR004358">
    <property type="entry name" value="Sig_transdc_His_kin-like_C"/>
</dbReference>
<feature type="transmembrane region" description="Helical" evidence="5">
    <location>
        <begin position="148"/>
        <end position="167"/>
    </location>
</feature>
<keyword evidence="5" id="KW-0472">Membrane</keyword>
<dbReference type="SMART" id="SM00387">
    <property type="entry name" value="HATPase_c"/>
    <property type="match status" value="1"/>
</dbReference>
<evidence type="ECO:0000256" key="2">
    <source>
        <dbReference type="ARBA" id="ARBA00012438"/>
    </source>
</evidence>
<gene>
    <name evidence="8" type="ORF">DSM104443_04090</name>
</gene>
<dbReference type="SUPFAM" id="SSF55874">
    <property type="entry name" value="ATPase domain of HSP90 chaperone/DNA topoisomerase II/histidine kinase"/>
    <property type="match status" value="1"/>
</dbReference>
<accession>A0A6M4H0G5</accession>
<sequence length="383" mass="42180">MATNLWTRAKAYFVRIEECGDAWARRRLTAEEYAEASDLDRLIKLHFWKWFAMFVAATLVGGLIVLGISPEMSFAKAAVGSGVVILYALAAVASAWYGYRKWAKHPFWYILGIFILLMLAGTLFGFSISSFMSGRAFTDLAWERVARGASVALLLGIGASAVLLTIARLRQREALQRAARLEAEAERERLARQSIQAELKLLQAQVEPHFLFNTLANIRHLVQTGSPDAVVMLDHLIRYLRTALPEIRAEGSTLGREADLARAYLEILRIRMGGTLSFAIDIPDELAREPFPPLMVITLVENAIKHGVAPQGRGRVDIRAAKQGDRIHVTVEDDGRGLQEPIGQGIGLANVRERLRAIFGESASLALSGRDGPGTRAVIEVPA</sequence>
<feature type="domain" description="TRAM" evidence="7">
    <location>
        <begin position="320"/>
        <end position="383"/>
    </location>
</feature>
<feature type="coiled-coil region" evidence="4">
    <location>
        <begin position="164"/>
        <end position="205"/>
    </location>
</feature>
<dbReference type="PANTHER" id="PTHR34220">
    <property type="entry name" value="SENSOR HISTIDINE KINASE YPDA"/>
    <property type="match status" value="1"/>
</dbReference>